<dbReference type="PANTHER" id="PTHR46498:SF1">
    <property type="entry name" value="GTP-BINDING PROTEIN 8"/>
    <property type="match status" value="1"/>
</dbReference>
<gene>
    <name evidence="6" type="ORF">IWX46DRAFT_510663</name>
</gene>
<keyword evidence="2" id="KW-0547">Nucleotide-binding</keyword>
<dbReference type="SUPFAM" id="SSF52540">
    <property type="entry name" value="P-loop containing nucleoside triphosphate hydrolases"/>
    <property type="match status" value="1"/>
</dbReference>
<feature type="domain" description="EngB-type G" evidence="5">
    <location>
        <begin position="34"/>
        <end position="264"/>
    </location>
</feature>
<dbReference type="Gene3D" id="3.40.50.300">
    <property type="entry name" value="P-loop containing nucleotide triphosphate hydrolases"/>
    <property type="match status" value="1"/>
</dbReference>
<proteinExistence type="predicted"/>
<sequence>PSDEELEAARTYFSVANRKFAFSCERFADFPDSDVPEFAFIGRSNVGKSSLLNALLSRRSPGKQEEELAKVGKRAGLTRLMNIFLVGPIECRTKTIQCKKKKRTKTERRIERRHGHESGFTIVDMPGYGHGSLDSQGEEIMKYLSQRTQLRRTFVLINAEHGATKLDEQMFEILAQAGISYQIVFTKTDNVLTPANGPMSDDKARGGLSRLRWLGSQVLRIAQPPLKDVLCVSAERSLSDKGGSKNELIGMNGLRLAMLQAASVKLPV</sequence>
<dbReference type="PROSITE" id="PS51706">
    <property type="entry name" value="G_ENGB"/>
    <property type="match status" value="1"/>
</dbReference>
<dbReference type="InterPro" id="IPR027417">
    <property type="entry name" value="P-loop_NTPase"/>
</dbReference>
<keyword evidence="4" id="KW-0342">GTP-binding</keyword>
<accession>A0ABR1L279</accession>
<evidence type="ECO:0000256" key="4">
    <source>
        <dbReference type="ARBA" id="ARBA00023134"/>
    </source>
</evidence>
<keyword evidence="6" id="KW-0378">Hydrolase</keyword>
<evidence type="ECO:0000256" key="2">
    <source>
        <dbReference type="ARBA" id="ARBA00022741"/>
    </source>
</evidence>
<dbReference type="CDD" id="cd01876">
    <property type="entry name" value="YihA_EngB"/>
    <property type="match status" value="1"/>
</dbReference>
<keyword evidence="7" id="KW-1185">Reference proteome</keyword>
<dbReference type="InterPro" id="IPR006073">
    <property type="entry name" value="GTP-bd"/>
</dbReference>
<evidence type="ECO:0000313" key="6">
    <source>
        <dbReference type="EMBL" id="KAK7529341.1"/>
    </source>
</evidence>
<dbReference type="InterPro" id="IPR030393">
    <property type="entry name" value="G_ENGB_dom"/>
</dbReference>
<protein>
    <submittedName>
        <fullName evidence="6">P-loop containing nucleoside triphosphate hydrolase protein</fullName>
    </submittedName>
</protein>
<evidence type="ECO:0000256" key="3">
    <source>
        <dbReference type="ARBA" id="ARBA00022842"/>
    </source>
</evidence>
<keyword evidence="1" id="KW-0479">Metal-binding</keyword>
<feature type="non-terminal residue" evidence="6">
    <location>
        <position position="1"/>
    </location>
</feature>
<evidence type="ECO:0000256" key="1">
    <source>
        <dbReference type="ARBA" id="ARBA00022723"/>
    </source>
</evidence>
<dbReference type="PANTHER" id="PTHR46498">
    <property type="entry name" value="GTP-BINDING PROTEIN 8"/>
    <property type="match status" value="1"/>
</dbReference>
<evidence type="ECO:0000313" key="7">
    <source>
        <dbReference type="Proteomes" id="UP001365128"/>
    </source>
</evidence>
<reference evidence="6 7" key="1">
    <citation type="submission" date="2024-04" db="EMBL/GenBank/DDBJ databases">
        <title>Phyllosticta paracitricarpa is synonymous to the EU quarantine fungus P. citricarpa based on phylogenomic analyses.</title>
        <authorList>
            <consortium name="Lawrence Berkeley National Laboratory"/>
            <person name="Van Ingen-Buijs V.A."/>
            <person name="Van Westerhoven A.C."/>
            <person name="Haridas S."/>
            <person name="Skiadas P."/>
            <person name="Martin F."/>
            <person name="Groenewald J.Z."/>
            <person name="Crous P.W."/>
            <person name="Seidl M.F."/>
        </authorList>
    </citation>
    <scope>NUCLEOTIDE SEQUENCE [LARGE SCALE GENOMIC DNA]</scope>
    <source>
        <strain evidence="6 7">CBS 122670</strain>
    </source>
</reference>
<dbReference type="GO" id="GO:0016787">
    <property type="term" value="F:hydrolase activity"/>
    <property type="evidence" value="ECO:0007669"/>
    <property type="project" value="UniProtKB-KW"/>
</dbReference>
<keyword evidence="3" id="KW-0460">Magnesium</keyword>
<dbReference type="Pfam" id="PF01926">
    <property type="entry name" value="MMR_HSR1"/>
    <property type="match status" value="1"/>
</dbReference>
<dbReference type="InterPro" id="IPR052279">
    <property type="entry name" value="EngB_GTPase"/>
</dbReference>
<dbReference type="Proteomes" id="UP001365128">
    <property type="component" value="Unassembled WGS sequence"/>
</dbReference>
<organism evidence="6 7">
    <name type="scientific">Phyllosticta citricarpa</name>
    <dbReference type="NCBI Taxonomy" id="55181"/>
    <lineage>
        <taxon>Eukaryota</taxon>
        <taxon>Fungi</taxon>
        <taxon>Dikarya</taxon>
        <taxon>Ascomycota</taxon>
        <taxon>Pezizomycotina</taxon>
        <taxon>Dothideomycetes</taxon>
        <taxon>Dothideomycetes incertae sedis</taxon>
        <taxon>Botryosphaeriales</taxon>
        <taxon>Phyllostictaceae</taxon>
        <taxon>Phyllosticta</taxon>
    </lineage>
</organism>
<name>A0ABR1L279_9PEZI</name>
<evidence type="ECO:0000259" key="5">
    <source>
        <dbReference type="PROSITE" id="PS51706"/>
    </source>
</evidence>
<dbReference type="EMBL" id="JBBPDW010000076">
    <property type="protein sequence ID" value="KAK7529341.1"/>
    <property type="molecule type" value="Genomic_DNA"/>
</dbReference>
<comment type="caution">
    <text evidence="6">The sequence shown here is derived from an EMBL/GenBank/DDBJ whole genome shotgun (WGS) entry which is preliminary data.</text>
</comment>
<feature type="non-terminal residue" evidence="6">
    <location>
        <position position="268"/>
    </location>
</feature>